<feature type="transmembrane region" description="Helical" evidence="5">
    <location>
        <begin position="379"/>
        <end position="401"/>
    </location>
</feature>
<dbReference type="GO" id="GO:0003924">
    <property type="term" value="F:GTPase activity"/>
    <property type="evidence" value="ECO:0007669"/>
    <property type="project" value="InterPro"/>
</dbReference>
<comment type="similarity">
    <text evidence="4">Belongs to the TRAFAC class dynamin-like GTPase superfamily. GB1/RHD3 GTPase family.</text>
</comment>
<dbReference type="SUPFAM" id="SSF48340">
    <property type="entry name" value="Interferon-induced guanylate-binding protein 1 (GBP1), C-terminal domain"/>
    <property type="match status" value="2"/>
</dbReference>
<dbReference type="AlphaFoldDB" id="A0AAQ4F4C5"/>
<evidence type="ECO:0000256" key="2">
    <source>
        <dbReference type="ARBA" id="ARBA00022801"/>
    </source>
</evidence>
<dbReference type="SUPFAM" id="SSF52540">
    <property type="entry name" value="P-loop containing nucleoside triphosphate hydrolases"/>
    <property type="match status" value="1"/>
</dbReference>
<dbReference type="EMBL" id="JARKHS020007440">
    <property type="protein sequence ID" value="KAK8781673.1"/>
    <property type="molecule type" value="Genomic_DNA"/>
</dbReference>
<protein>
    <recommendedName>
        <fullName evidence="6">GB1/RHD3-type G domain-containing protein</fullName>
    </recommendedName>
</protein>
<comment type="caution">
    <text evidence="7">The sequence shown here is derived from an EMBL/GenBank/DDBJ whole genome shotgun (WGS) entry which is preliminary data.</text>
</comment>
<sequence>MFLSDRRGCDEDGRTSYRQRLKTAPPCGARKGVVTSEVFLVKTPEHGELAVLLMDTQGMHDDQSTVKESAVIFALTTMLSSVLVYNVSQNIQENDLQYLELFTEYGRLAEQHMFGKPFQKLLILVRDWYHIRDAEYGAAGGRKFLEQRLKVKENQHPQLQQLRKHIDSFFTEIGCFLMPHPGLKVAQGISSDGRLSDIEEDFKKQLLHLVPSILSPENLIPKEINEQKVTCQQLIIYMTTYVHMFKGNSLPEPITVFQAMAEGNHQAAVSEAVQQYSTNMNKRCGGQKMSRNKLDKIHNQEKARAQDMFHNTRKMGGEELSRCYLQKLSQAMDRWYACFASGMTKTPVLETTGCKVVEGATATGLGIGAAVCFGIGLPIHGACCGVVALVAATVLIGTYIYGRCVRGLRKDTYDSNGKDDKALSKKVTGKGYYYQNTLDTDFFTPGFNGTSKANKLKNKLETIGSVKHKYMIEMEEICGADKPFVKQDELHDLHCRHRQTALYTFTEACEMAGMKPPQRSLEGLAQEIDTAFENFSNQNASKMNFGSRAVERIRSTFKKSSTPYFHLKES</sequence>
<keyword evidence="5" id="KW-1133">Transmembrane helix</keyword>
<evidence type="ECO:0000313" key="7">
    <source>
        <dbReference type="EMBL" id="KAK8781673.1"/>
    </source>
</evidence>
<dbReference type="InterPro" id="IPR030386">
    <property type="entry name" value="G_GB1_RHD3_dom"/>
</dbReference>
<dbReference type="InterPro" id="IPR015894">
    <property type="entry name" value="Guanylate-bd_N"/>
</dbReference>
<feature type="domain" description="GB1/RHD3-type G" evidence="6">
    <location>
        <begin position="1"/>
        <end position="218"/>
    </location>
</feature>
<keyword evidence="2" id="KW-0378">Hydrolase</keyword>
<dbReference type="Gene3D" id="3.40.50.300">
    <property type="entry name" value="P-loop containing nucleotide triphosphate hydrolases"/>
    <property type="match status" value="1"/>
</dbReference>
<keyword evidence="8" id="KW-1185">Reference proteome</keyword>
<dbReference type="InterPro" id="IPR036543">
    <property type="entry name" value="Guanylate-bd_C_sf"/>
</dbReference>
<evidence type="ECO:0000256" key="3">
    <source>
        <dbReference type="ARBA" id="ARBA00023134"/>
    </source>
</evidence>
<gene>
    <name evidence="7" type="ORF">V5799_016984</name>
</gene>
<dbReference type="GO" id="GO:0005525">
    <property type="term" value="F:GTP binding"/>
    <property type="evidence" value="ECO:0007669"/>
    <property type="project" value="UniProtKB-KW"/>
</dbReference>
<keyword evidence="3" id="KW-0342">GTP-binding</keyword>
<reference evidence="7 8" key="1">
    <citation type="journal article" date="2023" name="Arcadia Sci">
        <title>De novo assembly of a long-read Amblyomma americanum tick genome.</title>
        <authorList>
            <person name="Chou S."/>
            <person name="Poskanzer K.E."/>
            <person name="Rollins M."/>
            <person name="Thuy-Boun P.S."/>
        </authorList>
    </citation>
    <scope>NUCLEOTIDE SEQUENCE [LARGE SCALE GENOMIC DNA]</scope>
    <source>
        <strain evidence="7">F_SG_1</strain>
        <tissue evidence="7">Salivary glands</tissue>
    </source>
</reference>
<evidence type="ECO:0000313" key="8">
    <source>
        <dbReference type="Proteomes" id="UP001321473"/>
    </source>
</evidence>
<dbReference type="PANTHER" id="PTHR10751">
    <property type="entry name" value="GUANYLATE BINDING PROTEIN"/>
    <property type="match status" value="1"/>
</dbReference>
<evidence type="ECO:0000256" key="1">
    <source>
        <dbReference type="ARBA" id="ARBA00022741"/>
    </source>
</evidence>
<evidence type="ECO:0000256" key="4">
    <source>
        <dbReference type="PROSITE-ProRule" id="PRU01052"/>
    </source>
</evidence>
<dbReference type="PROSITE" id="PS51715">
    <property type="entry name" value="G_GB1_RHD3"/>
    <property type="match status" value="1"/>
</dbReference>
<keyword evidence="5" id="KW-0812">Transmembrane</keyword>
<accession>A0AAQ4F4C5</accession>
<name>A0AAQ4F4C5_AMBAM</name>
<dbReference type="Pfam" id="PF02263">
    <property type="entry name" value="GBP"/>
    <property type="match status" value="1"/>
</dbReference>
<dbReference type="InterPro" id="IPR027417">
    <property type="entry name" value="P-loop_NTPase"/>
</dbReference>
<proteinExistence type="inferred from homology"/>
<evidence type="ECO:0000259" key="6">
    <source>
        <dbReference type="PROSITE" id="PS51715"/>
    </source>
</evidence>
<dbReference type="Proteomes" id="UP001321473">
    <property type="component" value="Unassembled WGS sequence"/>
</dbReference>
<evidence type="ECO:0000256" key="5">
    <source>
        <dbReference type="SAM" id="Phobius"/>
    </source>
</evidence>
<organism evidence="7 8">
    <name type="scientific">Amblyomma americanum</name>
    <name type="common">Lone star tick</name>
    <dbReference type="NCBI Taxonomy" id="6943"/>
    <lineage>
        <taxon>Eukaryota</taxon>
        <taxon>Metazoa</taxon>
        <taxon>Ecdysozoa</taxon>
        <taxon>Arthropoda</taxon>
        <taxon>Chelicerata</taxon>
        <taxon>Arachnida</taxon>
        <taxon>Acari</taxon>
        <taxon>Parasitiformes</taxon>
        <taxon>Ixodida</taxon>
        <taxon>Ixodoidea</taxon>
        <taxon>Ixodidae</taxon>
        <taxon>Amblyomminae</taxon>
        <taxon>Amblyomma</taxon>
    </lineage>
</organism>
<dbReference type="Gene3D" id="1.20.58.420">
    <property type="entry name" value="AHSP"/>
    <property type="match status" value="2"/>
</dbReference>
<keyword evidence="1" id="KW-0547">Nucleotide-binding</keyword>
<keyword evidence="5" id="KW-0472">Membrane</keyword>